<sequence>MTFSKINIQQACIQKQTELIESFQNRVDSMQADVLEANQSPSQTEDRIGGKVELFNAVGKELDFAIREMDFLETLQPEKQCTIVEPGALVITDKLTLYICVSIEQIEVDGHTIFGISTRAPIYAAMRGLEKGQSFKFNETEYEIKDIN</sequence>
<evidence type="ECO:0000313" key="2">
    <source>
        <dbReference type="EMBL" id="AWG23140.1"/>
    </source>
</evidence>
<protein>
    <recommendedName>
        <fullName evidence="4">Transcription elongation factor GreA/GreB C-terminal domain-containing protein</fullName>
    </recommendedName>
</protein>
<evidence type="ECO:0000256" key="1">
    <source>
        <dbReference type="SAM" id="Coils"/>
    </source>
</evidence>
<dbReference type="OrthoDB" id="667380at2"/>
<dbReference type="EMBL" id="CP020918">
    <property type="protein sequence ID" value="AWG23140.1"/>
    <property type="molecule type" value="Genomic_DNA"/>
</dbReference>
<feature type="coiled-coil region" evidence="1">
    <location>
        <begin position="13"/>
        <end position="40"/>
    </location>
</feature>
<keyword evidence="3" id="KW-1185">Reference proteome</keyword>
<proteinExistence type="predicted"/>
<gene>
    <name evidence="2" type="ORF">FFWV33_17195</name>
</gene>
<dbReference type="Proteomes" id="UP000244527">
    <property type="component" value="Chromosome"/>
</dbReference>
<dbReference type="AlphaFoldDB" id="A0A2S1LH78"/>
<keyword evidence="1" id="KW-0175">Coiled coil</keyword>
<evidence type="ECO:0008006" key="4">
    <source>
        <dbReference type="Google" id="ProtNLM"/>
    </source>
</evidence>
<dbReference type="RefSeq" id="WP_108742044.1">
    <property type="nucleotide sequence ID" value="NZ_CP020918.1"/>
</dbReference>
<evidence type="ECO:0000313" key="3">
    <source>
        <dbReference type="Proteomes" id="UP000244527"/>
    </source>
</evidence>
<dbReference type="KEGG" id="ffa:FFWV33_17195"/>
<organism evidence="2 3">
    <name type="scientific">Flavobacterium faecale</name>
    <dbReference type="NCBI Taxonomy" id="1355330"/>
    <lineage>
        <taxon>Bacteria</taxon>
        <taxon>Pseudomonadati</taxon>
        <taxon>Bacteroidota</taxon>
        <taxon>Flavobacteriia</taxon>
        <taxon>Flavobacteriales</taxon>
        <taxon>Flavobacteriaceae</taxon>
        <taxon>Flavobacterium</taxon>
    </lineage>
</organism>
<accession>A0A2S1LH78</accession>
<reference evidence="2 3" key="1">
    <citation type="submission" date="2017-04" db="EMBL/GenBank/DDBJ databases">
        <title>Compelte genome sequence of WV33.</title>
        <authorList>
            <person name="Lee P.C."/>
        </authorList>
    </citation>
    <scope>NUCLEOTIDE SEQUENCE [LARGE SCALE GENOMIC DNA]</scope>
    <source>
        <strain evidence="2 3">WV33</strain>
    </source>
</reference>
<name>A0A2S1LH78_9FLAO</name>